<dbReference type="OrthoDB" id="5985073at2759"/>
<dbReference type="SUPFAM" id="SSF53955">
    <property type="entry name" value="Lysozyme-like"/>
    <property type="match status" value="1"/>
</dbReference>
<reference evidence="2" key="1">
    <citation type="submission" date="2021-02" db="EMBL/GenBank/DDBJ databases">
        <authorList>
            <person name="Nowell W R."/>
        </authorList>
    </citation>
    <scope>NUCLEOTIDE SEQUENCE</scope>
    <source>
        <strain evidence="2">Ploen Becks lab</strain>
    </source>
</reference>
<sequence length="168" mass="19691">MISFQDFCGALRKNGYQTFGRYEGFLKACEYASIESPDEAAMFLATLIFESDGLKYTRECDPKTLELSKRRFGKYIGRGFFPLNSIDNYRAASEALHEDYVNYPEKVEKEEHAWKVSTWFWQRECKKYVDEGFRKITNSALRLSEENQTRLDSIYQVVCKSFGVEPKF</sequence>
<accession>A0A813YGQ2</accession>
<dbReference type="AlphaFoldDB" id="A0A813YGQ2"/>
<comment type="caution">
    <text evidence="2">The sequence shown here is derived from an EMBL/GenBank/DDBJ whole genome shotgun (WGS) entry which is preliminary data.</text>
</comment>
<evidence type="ECO:0000313" key="2">
    <source>
        <dbReference type="EMBL" id="CAF0883909.1"/>
    </source>
</evidence>
<dbReference type="Gene3D" id="1.10.530.10">
    <property type="match status" value="1"/>
</dbReference>
<dbReference type="InterPro" id="IPR023346">
    <property type="entry name" value="Lysozyme-like_dom_sf"/>
</dbReference>
<gene>
    <name evidence="2" type="ORF">OXX778_LOCUS10559</name>
</gene>
<organism evidence="2 3">
    <name type="scientific">Brachionus calyciflorus</name>
    <dbReference type="NCBI Taxonomy" id="104777"/>
    <lineage>
        <taxon>Eukaryota</taxon>
        <taxon>Metazoa</taxon>
        <taxon>Spiralia</taxon>
        <taxon>Gnathifera</taxon>
        <taxon>Rotifera</taxon>
        <taxon>Eurotatoria</taxon>
        <taxon>Monogononta</taxon>
        <taxon>Pseudotrocha</taxon>
        <taxon>Ploima</taxon>
        <taxon>Brachionidae</taxon>
        <taxon>Brachionus</taxon>
    </lineage>
</organism>
<keyword evidence="1" id="KW-1015">Disulfide bond</keyword>
<name>A0A813YGQ2_9BILA</name>
<dbReference type="EMBL" id="CAJNOC010001688">
    <property type="protein sequence ID" value="CAF0883909.1"/>
    <property type="molecule type" value="Genomic_DNA"/>
</dbReference>
<protein>
    <submittedName>
        <fullName evidence="2">Uncharacterized protein</fullName>
    </submittedName>
</protein>
<keyword evidence="3" id="KW-1185">Reference proteome</keyword>
<dbReference type="PANTHER" id="PTHR22595:SF79">
    <property type="entry name" value="CHITINASE 12"/>
    <property type="match status" value="1"/>
</dbReference>
<dbReference type="Proteomes" id="UP000663879">
    <property type="component" value="Unassembled WGS sequence"/>
</dbReference>
<evidence type="ECO:0000256" key="1">
    <source>
        <dbReference type="ARBA" id="ARBA00023157"/>
    </source>
</evidence>
<proteinExistence type="predicted"/>
<evidence type="ECO:0000313" key="3">
    <source>
        <dbReference type="Proteomes" id="UP000663879"/>
    </source>
</evidence>
<dbReference type="PANTHER" id="PTHR22595">
    <property type="entry name" value="CHITINASE-RELATED"/>
    <property type="match status" value="1"/>
</dbReference>